<evidence type="ECO:0000313" key="2">
    <source>
        <dbReference type="EMBL" id="KIX04364.1"/>
    </source>
</evidence>
<evidence type="ECO:0000256" key="1">
    <source>
        <dbReference type="SAM" id="MobiDB-lite"/>
    </source>
</evidence>
<dbReference type="AlphaFoldDB" id="A0A0D2IEX6"/>
<dbReference type="Proteomes" id="UP000053617">
    <property type="component" value="Unassembled WGS sequence"/>
</dbReference>
<proteinExistence type="predicted"/>
<gene>
    <name evidence="2" type="ORF">Z518_05232</name>
</gene>
<name>A0A0D2IEX6_9EURO</name>
<reference evidence="2 3" key="1">
    <citation type="submission" date="2015-01" db="EMBL/GenBank/DDBJ databases">
        <title>The Genome Sequence of Rhinocladiella mackenzie CBS 650.93.</title>
        <authorList>
            <consortium name="The Broad Institute Genomics Platform"/>
            <person name="Cuomo C."/>
            <person name="de Hoog S."/>
            <person name="Gorbushina A."/>
            <person name="Stielow B."/>
            <person name="Teixiera M."/>
            <person name="Abouelleil A."/>
            <person name="Chapman S.B."/>
            <person name="Priest M."/>
            <person name="Young S.K."/>
            <person name="Wortman J."/>
            <person name="Nusbaum C."/>
            <person name="Birren B."/>
        </authorList>
    </citation>
    <scope>NUCLEOTIDE SEQUENCE [LARGE SCALE GENOMIC DNA]</scope>
    <source>
        <strain evidence="2 3">CBS 650.93</strain>
    </source>
</reference>
<keyword evidence="3" id="KW-1185">Reference proteome</keyword>
<dbReference type="HOGENOM" id="CLU_2689149_0_0_1"/>
<organism evidence="2 3">
    <name type="scientific">Rhinocladiella mackenziei CBS 650.93</name>
    <dbReference type="NCBI Taxonomy" id="1442369"/>
    <lineage>
        <taxon>Eukaryota</taxon>
        <taxon>Fungi</taxon>
        <taxon>Dikarya</taxon>
        <taxon>Ascomycota</taxon>
        <taxon>Pezizomycotina</taxon>
        <taxon>Eurotiomycetes</taxon>
        <taxon>Chaetothyriomycetidae</taxon>
        <taxon>Chaetothyriales</taxon>
        <taxon>Herpotrichiellaceae</taxon>
        <taxon>Rhinocladiella</taxon>
    </lineage>
</organism>
<feature type="compositionally biased region" description="Basic and acidic residues" evidence="1">
    <location>
        <begin position="10"/>
        <end position="29"/>
    </location>
</feature>
<evidence type="ECO:0000313" key="3">
    <source>
        <dbReference type="Proteomes" id="UP000053617"/>
    </source>
</evidence>
<feature type="region of interest" description="Disordered" evidence="1">
    <location>
        <begin position="1"/>
        <end position="29"/>
    </location>
</feature>
<dbReference type="GeneID" id="25293303"/>
<dbReference type="VEuPathDB" id="FungiDB:Z518_05232"/>
<dbReference type="RefSeq" id="XP_013271500.1">
    <property type="nucleotide sequence ID" value="XM_013416046.1"/>
</dbReference>
<protein>
    <submittedName>
        <fullName evidence="2">Uncharacterized protein</fullName>
    </submittedName>
</protein>
<sequence length="74" mass="8721">MSVKASGTVLRKEAGTLHLTQEREGKKERSTMHILTRMEHSQQRFRFQVTEYTGIFYSSFRVTLGPQRQVFVRM</sequence>
<dbReference type="EMBL" id="KN847478">
    <property type="protein sequence ID" value="KIX04364.1"/>
    <property type="molecule type" value="Genomic_DNA"/>
</dbReference>
<accession>A0A0D2IEX6</accession>